<dbReference type="EMBL" id="WUAV01000002">
    <property type="protein sequence ID" value="KAF1766375.1"/>
    <property type="molecule type" value="Genomic_DNA"/>
</dbReference>
<evidence type="ECO:0000313" key="11">
    <source>
        <dbReference type="EMBL" id="KAF1766375.1"/>
    </source>
</evidence>
<keyword evidence="5" id="KW-0698">rRNA processing</keyword>
<evidence type="ECO:0000256" key="5">
    <source>
        <dbReference type="ARBA" id="ARBA00022552"/>
    </source>
</evidence>
<comment type="caution">
    <text evidence="11">The sequence shown here is derived from an EMBL/GenBank/DDBJ whole genome shotgun (WGS) entry which is preliminary data.</text>
</comment>
<dbReference type="GO" id="GO:0000467">
    <property type="term" value="P:exonucleolytic trimming to generate mature 3'-end of 5.8S rRNA from tricistronic rRNA transcript (SSU-rRNA, 5.8S rRNA, LSU-rRNA)"/>
    <property type="evidence" value="ECO:0007669"/>
    <property type="project" value="TreeGrafter"/>
</dbReference>
<comment type="subcellular location">
    <subcellularLocation>
        <location evidence="1">Cytoplasm</location>
    </subcellularLocation>
    <subcellularLocation>
        <location evidence="2">Nucleus</location>
        <location evidence="2">Nucleolus</location>
    </subcellularLocation>
</comment>
<keyword evidence="4" id="KW-0963">Cytoplasm</keyword>
<dbReference type="GO" id="GO:0016075">
    <property type="term" value="P:rRNA catabolic process"/>
    <property type="evidence" value="ECO:0007669"/>
    <property type="project" value="TreeGrafter"/>
</dbReference>
<dbReference type="GO" id="GO:0035925">
    <property type="term" value="F:mRNA 3'-UTR AU-rich region binding"/>
    <property type="evidence" value="ECO:0007669"/>
    <property type="project" value="TreeGrafter"/>
</dbReference>
<dbReference type="InterPro" id="IPR020568">
    <property type="entry name" value="Ribosomal_Su5_D2-typ_SF"/>
</dbReference>
<dbReference type="SUPFAM" id="SSF54211">
    <property type="entry name" value="Ribosomal protein S5 domain 2-like"/>
    <property type="match status" value="1"/>
</dbReference>
<dbReference type="GO" id="GO:0000177">
    <property type="term" value="C:cytoplasmic exosome (RNase complex)"/>
    <property type="evidence" value="ECO:0007669"/>
    <property type="project" value="TreeGrafter"/>
</dbReference>
<dbReference type="InterPro" id="IPR016024">
    <property type="entry name" value="ARM-type_fold"/>
</dbReference>
<organism evidence="11 12">
    <name type="scientific">Caenorhabditis remanei</name>
    <name type="common">Caenorhabditis vulgaris</name>
    <dbReference type="NCBI Taxonomy" id="31234"/>
    <lineage>
        <taxon>Eukaryota</taxon>
        <taxon>Metazoa</taxon>
        <taxon>Ecdysozoa</taxon>
        <taxon>Nematoda</taxon>
        <taxon>Chromadorea</taxon>
        <taxon>Rhabditida</taxon>
        <taxon>Rhabditina</taxon>
        <taxon>Rhabditomorpha</taxon>
        <taxon>Rhabditoidea</taxon>
        <taxon>Rhabditidae</taxon>
        <taxon>Peloderinae</taxon>
        <taxon>Caenorhabditis</taxon>
    </lineage>
</organism>
<evidence type="ECO:0000256" key="2">
    <source>
        <dbReference type="ARBA" id="ARBA00004604"/>
    </source>
</evidence>
<dbReference type="KEGG" id="crq:GCK72_006332"/>
<name>A0A6A5HFY9_CAERE</name>
<keyword evidence="6" id="KW-0271">Exosome</keyword>
<sequence length="554" mass="61905">MSSEVLRGIDPRGYVSTFIREGVYPDGRGLLDEQKLVFKQSECGGVGSSVVSTQGVTVSCTIEASVSLVSDAPLVDIQIESSQQLAEKDAEDYNNLLLSLFTNEYFIRRENLRCLDTSGKTLPLEWQLHVTLKVLSLEGSLLDAAVCAIGAALADTKLPSIALDHADTDESAIEKTQIQADYRTVHKLSLEEPLMCCSFGIFVDSGAKKNDEILLLTPTLEVIAVCRSTCSVVVGKNDLMVLIRERGRLSQFSLIKIEMRYFGSYNRNKGLFNEGKDIMMYQQARDEEIERRKAAKLEVDSDTHVGLWLLCHPDNSVAVAMFNTMHRLAEDLVLEVTHDDIISWLGTAIRCHPSNLVPRGEAMTIREKQTLSADPRGSDWNVGVGITQTCLLMQYLASCSLNKISVDERANVLFALLRIFSDSNEIATSPHTRKFVRCIYSPNVRVELIDAFASIFFQLSTDVATMANAIRTMWKITEDEPLVMRLTVEILMCLCQRSEVVSNLPDFKLGDQMYCKQVKMIILDLTSDAHDQVPDVHQKDELSNLVNEVFNLKK</sequence>
<dbReference type="InterPro" id="IPR027408">
    <property type="entry name" value="PNPase/RNase_PH_dom_sf"/>
</dbReference>
<dbReference type="PANTHER" id="PTHR11097:SF9">
    <property type="entry name" value="EXOSOME COMPLEX COMPONENT RRP43"/>
    <property type="match status" value="1"/>
</dbReference>
<evidence type="ECO:0000256" key="1">
    <source>
        <dbReference type="ARBA" id="ARBA00004496"/>
    </source>
</evidence>
<comment type="similarity">
    <text evidence="3">Belongs to the RNase PH family.</text>
</comment>
<dbReference type="Proteomes" id="UP000483820">
    <property type="component" value="Chromosome II"/>
</dbReference>
<proteinExistence type="inferred from homology"/>
<evidence type="ECO:0000256" key="7">
    <source>
        <dbReference type="ARBA" id="ARBA00022884"/>
    </source>
</evidence>
<evidence type="ECO:0000256" key="9">
    <source>
        <dbReference type="ARBA" id="ARBA00030617"/>
    </source>
</evidence>
<dbReference type="AlphaFoldDB" id="A0A6A5HFY9"/>
<evidence type="ECO:0000256" key="4">
    <source>
        <dbReference type="ARBA" id="ARBA00022490"/>
    </source>
</evidence>
<gene>
    <name evidence="11" type="ORF">GCK72_006332</name>
</gene>
<dbReference type="GO" id="GO:0071035">
    <property type="term" value="P:nuclear polyadenylation-dependent rRNA catabolic process"/>
    <property type="evidence" value="ECO:0007669"/>
    <property type="project" value="TreeGrafter"/>
</dbReference>
<dbReference type="GO" id="GO:0005730">
    <property type="term" value="C:nucleolus"/>
    <property type="evidence" value="ECO:0007669"/>
    <property type="project" value="UniProtKB-SubCell"/>
</dbReference>
<accession>A0A6A5HFY9</accession>
<keyword evidence="7" id="KW-0694">RNA-binding</keyword>
<feature type="domain" description="Exoribonuclease phosphorolytic" evidence="10">
    <location>
        <begin position="47"/>
        <end position="159"/>
    </location>
</feature>
<dbReference type="PANTHER" id="PTHR11097">
    <property type="entry name" value="EXOSOME COMPLEX EXONUCLEASE RIBOSOMAL RNA PROCESSING PROTEIN"/>
    <property type="match status" value="1"/>
</dbReference>
<dbReference type="Pfam" id="PF01138">
    <property type="entry name" value="RNase_PH"/>
    <property type="match status" value="1"/>
</dbReference>
<dbReference type="GO" id="GO:0034476">
    <property type="term" value="P:U5 snRNA 3'-end processing"/>
    <property type="evidence" value="ECO:0007669"/>
    <property type="project" value="TreeGrafter"/>
</dbReference>
<keyword evidence="8" id="KW-0539">Nucleus</keyword>
<protein>
    <recommendedName>
        <fullName evidence="9">Ribosomal RNA-processing protein 43</fullName>
    </recommendedName>
</protein>
<dbReference type="InterPro" id="IPR050590">
    <property type="entry name" value="Exosome_comp_Rrp42_subfam"/>
</dbReference>
<dbReference type="GO" id="GO:0071038">
    <property type="term" value="P:TRAMP-dependent tRNA surveillance pathway"/>
    <property type="evidence" value="ECO:0007669"/>
    <property type="project" value="TreeGrafter"/>
</dbReference>
<reference evidence="11 12" key="1">
    <citation type="submission" date="2019-12" db="EMBL/GenBank/DDBJ databases">
        <title>Chromosome-level assembly of the Caenorhabditis remanei genome.</title>
        <authorList>
            <person name="Teterina A.A."/>
            <person name="Willis J.H."/>
            <person name="Phillips P.C."/>
        </authorList>
    </citation>
    <scope>NUCLEOTIDE SEQUENCE [LARGE SCALE GENOMIC DNA]</scope>
    <source>
        <strain evidence="11 12">PX506</strain>
        <tissue evidence="11">Whole organism</tissue>
    </source>
</reference>
<evidence type="ECO:0000256" key="3">
    <source>
        <dbReference type="ARBA" id="ARBA00006678"/>
    </source>
</evidence>
<evidence type="ECO:0000256" key="8">
    <source>
        <dbReference type="ARBA" id="ARBA00023242"/>
    </source>
</evidence>
<dbReference type="GO" id="GO:0000176">
    <property type="term" value="C:nuclear exosome (RNase complex)"/>
    <property type="evidence" value="ECO:0007669"/>
    <property type="project" value="TreeGrafter"/>
</dbReference>
<dbReference type="CTD" id="9815206"/>
<dbReference type="InterPro" id="IPR001247">
    <property type="entry name" value="ExoRNase_PH_dom1"/>
</dbReference>
<evidence type="ECO:0000256" key="6">
    <source>
        <dbReference type="ARBA" id="ARBA00022835"/>
    </source>
</evidence>
<dbReference type="RefSeq" id="XP_003113882.2">
    <property type="nucleotide sequence ID" value="XM_003113834.2"/>
</dbReference>
<dbReference type="SUPFAM" id="SSF48371">
    <property type="entry name" value="ARM repeat"/>
    <property type="match status" value="1"/>
</dbReference>
<dbReference type="GO" id="GO:0034473">
    <property type="term" value="P:U1 snRNA 3'-end processing"/>
    <property type="evidence" value="ECO:0007669"/>
    <property type="project" value="TreeGrafter"/>
</dbReference>
<dbReference type="GO" id="GO:0071028">
    <property type="term" value="P:nuclear mRNA surveillance"/>
    <property type="evidence" value="ECO:0007669"/>
    <property type="project" value="TreeGrafter"/>
</dbReference>
<evidence type="ECO:0000313" key="12">
    <source>
        <dbReference type="Proteomes" id="UP000483820"/>
    </source>
</evidence>
<dbReference type="Gene3D" id="3.30.230.70">
    <property type="entry name" value="GHMP Kinase, N-terminal domain"/>
    <property type="match status" value="1"/>
</dbReference>
<evidence type="ECO:0000259" key="10">
    <source>
        <dbReference type="Pfam" id="PF01138"/>
    </source>
</evidence>
<dbReference type="GO" id="GO:0034475">
    <property type="term" value="P:U4 snRNA 3'-end processing"/>
    <property type="evidence" value="ECO:0007669"/>
    <property type="project" value="TreeGrafter"/>
</dbReference>
<dbReference type="GeneID" id="9815206"/>